<feature type="compositionally biased region" description="Gly residues" evidence="1">
    <location>
        <begin position="51"/>
        <end position="75"/>
    </location>
</feature>
<dbReference type="RefSeq" id="WP_073421273.1">
    <property type="nucleotide sequence ID" value="NZ_FQVX01000003.1"/>
</dbReference>
<evidence type="ECO:0000313" key="2">
    <source>
        <dbReference type="EMBL" id="SHG78603.1"/>
    </source>
</evidence>
<accession>A0A1M5MPB8</accession>
<feature type="region of interest" description="Disordered" evidence="1">
    <location>
        <begin position="118"/>
        <end position="162"/>
    </location>
</feature>
<evidence type="ECO:0000256" key="1">
    <source>
        <dbReference type="SAM" id="MobiDB-lite"/>
    </source>
</evidence>
<dbReference type="Proteomes" id="UP000184471">
    <property type="component" value="Unassembled WGS sequence"/>
</dbReference>
<reference evidence="2 3" key="1">
    <citation type="submission" date="2016-11" db="EMBL/GenBank/DDBJ databases">
        <authorList>
            <person name="Jaros S."/>
            <person name="Januszkiewicz K."/>
            <person name="Wedrychowicz H."/>
        </authorList>
    </citation>
    <scope>NUCLEOTIDE SEQUENCE [LARGE SCALE GENOMIC DNA]</scope>
    <source>
        <strain evidence="2 3">DSM 45408</strain>
    </source>
</reference>
<gene>
    <name evidence="2" type="ORF">SAMN05444351_3221</name>
</gene>
<organism evidence="2 3">
    <name type="scientific">Geodermatophilus nigrescens</name>
    <dbReference type="NCBI Taxonomy" id="1070870"/>
    <lineage>
        <taxon>Bacteria</taxon>
        <taxon>Bacillati</taxon>
        <taxon>Actinomycetota</taxon>
        <taxon>Actinomycetes</taxon>
        <taxon>Geodermatophilales</taxon>
        <taxon>Geodermatophilaceae</taxon>
        <taxon>Geodermatophilus</taxon>
    </lineage>
</organism>
<dbReference type="STRING" id="1070870.SAMN05444351_3221"/>
<sequence length="162" mass="15840">MGRHAAADGAGTDPIVAAALASQDGAASGTRHATADGSPDGGTGSSTDNGTDGGTESGLGWPGDTTTGGGLGWPGGIDRAAAQDARPAGEPAQVVGAVDADAERAVVEAAEDVLRETTRMDAVPAVPDPRDVLGDDPADGVGDDAEPPTRRGWRRIFGGTAA</sequence>
<name>A0A1M5MPB8_9ACTN</name>
<keyword evidence="3" id="KW-1185">Reference proteome</keyword>
<evidence type="ECO:0000313" key="3">
    <source>
        <dbReference type="Proteomes" id="UP000184471"/>
    </source>
</evidence>
<feature type="compositionally biased region" description="Acidic residues" evidence="1">
    <location>
        <begin position="134"/>
        <end position="146"/>
    </location>
</feature>
<dbReference type="AlphaFoldDB" id="A0A1M5MPB8"/>
<dbReference type="EMBL" id="FQVX01000003">
    <property type="protein sequence ID" value="SHG78603.1"/>
    <property type="molecule type" value="Genomic_DNA"/>
</dbReference>
<protein>
    <submittedName>
        <fullName evidence="2">Uncharacterized protein</fullName>
    </submittedName>
</protein>
<feature type="region of interest" description="Disordered" evidence="1">
    <location>
        <begin position="21"/>
        <end position="93"/>
    </location>
</feature>
<proteinExistence type="predicted"/>